<proteinExistence type="predicted"/>
<evidence type="ECO:0000259" key="5">
    <source>
        <dbReference type="Pfam" id="PF24346"/>
    </source>
</evidence>
<feature type="region of interest" description="Disordered" evidence="1">
    <location>
        <begin position="319"/>
        <end position="352"/>
    </location>
</feature>
<feature type="non-terminal residue" evidence="6">
    <location>
        <position position="744"/>
    </location>
</feature>
<organism evidence="6 7">
    <name type="scientific">Auraticoccus cholistanensis</name>
    <dbReference type="NCBI Taxonomy" id="2656650"/>
    <lineage>
        <taxon>Bacteria</taxon>
        <taxon>Bacillati</taxon>
        <taxon>Actinomycetota</taxon>
        <taxon>Actinomycetes</taxon>
        <taxon>Propionibacteriales</taxon>
        <taxon>Propionibacteriaceae</taxon>
        <taxon>Auraticoccus</taxon>
    </lineage>
</organism>
<evidence type="ECO:0000259" key="2">
    <source>
        <dbReference type="Pfam" id="PF18651"/>
    </source>
</evidence>
<dbReference type="InterPro" id="IPR045474">
    <property type="entry name" value="GEVED"/>
</dbReference>
<feature type="domain" description="Surface adhesin CshA non-repetitive" evidence="2">
    <location>
        <begin position="54"/>
        <end position="259"/>
    </location>
</feature>
<gene>
    <name evidence="6" type="ORF">GC722_05430</name>
</gene>
<dbReference type="InterPro" id="IPR048834">
    <property type="entry name" value="SpaA_pre-album"/>
</dbReference>
<dbReference type="InterPro" id="IPR013783">
    <property type="entry name" value="Ig-like_fold"/>
</dbReference>
<keyword evidence="7" id="KW-1185">Reference proteome</keyword>
<dbReference type="Pfam" id="PF24346">
    <property type="entry name" value="DUF7507"/>
    <property type="match status" value="1"/>
</dbReference>
<comment type="caution">
    <text evidence="6">The sequence shown here is derived from an EMBL/GenBank/DDBJ whole genome shotgun (WGS) entry which is preliminary data.</text>
</comment>
<feature type="domain" description="DUF7507" evidence="5">
    <location>
        <begin position="576"/>
        <end position="674"/>
    </location>
</feature>
<feature type="domain" description="GEVED" evidence="3">
    <location>
        <begin position="375"/>
        <end position="455"/>
    </location>
</feature>
<reference evidence="6 7" key="1">
    <citation type="submission" date="2019-12" db="EMBL/GenBank/DDBJ databases">
        <title>Auraticoccus cholistani sp. nov., an actinomycete isolated from soil of Cholistan desert.</title>
        <authorList>
            <person name="Cheema M.T."/>
        </authorList>
    </citation>
    <scope>NUCLEOTIDE SEQUENCE [LARGE SCALE GENOMIC DNA]</scope>
    <source>
        <strain evidence="6 7">F435</strain>
    </source>
</reference>
<dbReference type="Gene3D" id="2.60.40.10">
    <property type="entry name" value="Immunoglobulins"/>
    <property type="match status" value="1"/>
</dbReference>
<protein>
    <submittedName>
        <fullName evidence="6">Uncharacterized protein</fullName>
    </submittedName>
</protein>
<dbReference type="EMBL" id="WPCU01000004">
    <property type="protein sequence ID" value="MVA75472.1"/>
    <property type="molecule type" value="Genomic_DNA"/>
</dbReference>
<dbReference type="Proteomes" id="UP000435304">
    <property type="component" value="Unassembled WGS sequence"/>
</dbReference>
<accession>A0A6A9UV13</accession>
<evidence type="ECO:0000259" key="4">
    <source>
        <dbReference type="Pfam" id="PF20674"/>
    </source>
</evidence>
<dbReference type="InterPro" id="IPR040683">
    <property type="entry name" value="CshA_NR2"/>
</dbReference>
<dbReference type="InterPro" id="IPR055354">
    <property type="entry name" value="DUF7507"/>
</dbReference>
<dbReference type="AlphaFoldDB" id="A0A6A9UV13"/>
<sequence length="744" mass="74493">MLSRSTRSRRRAVARRGVAGTLAVLLAGLTVLVGAAPQAEAAVATGGAGRFLEAIDWVVWGSNNQNLPNGGFTGTSSRIVGGQPLVVTCTTSRITSTQPGQTSPFLQAYRPGNWGGDALDEMYNVGGTGASNTLVNALSNWAQGALVEFDFSCSATLSGTPVPLAGLVVADAEQSGGAEYVTADPVGDATWRIIDRYRTPGCTASTVATRSATNELTLAGPATALCTSGPAAVAFMEGSTSARVGLRGGGKSAVALGVVLAADHGDAPANYGDAAHLGSFGFNGGTLAAGVPTRVSDTTFALGTAAPPAIRMGANLDPETAASSSADATGDDASGNGVFGPADDEDGLRSGTSVTGAVGSSYSATVACGPAGGSVAGWIDWNVDGDFLDAGERSGTSTCAGGTATVTWPSIPDSVVGQPVGSSTFMRLRLAQDPADLAGPTSLARSGEVEDHRVTLDLGPTLQVTKNLRSRAYPGDQFAVSISLGPLTVASATTSGTASGVSTRQVIAAPGINYTVSERLAAGPGTLADYQAPQIICSNTVTGVAVPVMGTAPSWTLPTAGRGDRYACTITNEALTPGIALTKSVSEVVDLDGDGPDAGDQVSYSFQVRNTGDAPLSGVEVVEEQFSGTGTAPVASCPGSPVSLAPGAEVVCTATYTLTQADVDAGEVTNTATYTLTQADIDAGEVTNTVTATGTPPPGTELPDPTPSTAVVPTPQDPELTLTKSVSPAQGVEVGDEVTYSFLI</sequence>
<dbReference type="InterPro" id="IPR006311">
    <property type="entry name" value="TAT_signal"/>
</dbReference>
<evidence type="ECO:0000259" key="3">
    <source>
        <dbReference type="Pfam" id="PF20009"/>
    </source>
</evidence>
<dbReference type="Pfam" id="PF20674">
    <property type="entry name" value="SpaA_3"/>
    <property type="match status" value="1"/>
</dbReference>
<evidence type="ECO:0000313" key="7">
    <source>
        <dbReference type="Proteomes" id="UP000435304"/>
    </source>
</evidence>
<evidence type="ECO:0000313" key="6">
    <source>
        <dbReference type="EMBL" id="MVA75472.1"/>
    </source>
</evidence>
<name>A0A6A9UV13_9ACTN</name>
<dbReference type="PROSITE" id="PS51318">
    <property type="entry name" value="TAT"/>
    <property type="match status" value="1"/>
</dbReference>
<evidence type="ECO:0000256" key="1">
    <source>
        <dbReference type="SAM" id="MobiDB-lite"/>
    </source>
</evidence>
<dbReference type="Pfam" id="PF18651">
    <property type="entry name" value="CshA_NR2"/>
    <property type="match status" value="1"/>
</dbReference>
<feature type="domain" description="SpaA-like prealbumin fold" evidence="4">
    <location>
        <begin position="461"/>
        <end position="573"/>
    </location>
</feature>
<feature type="compositionally biased region" description="Low complexity" evidence="1">
    <location>
        <begin position="320"/>
        <end position="335"/>
    </location>
</feature>
<dbReference type="GO" id="GO:0005975">
    <property type="term" value="P:carbohydrate metabolic process"/>
    <property type="evidence" value="ECO:0007669"/>
    <property type="project" value="UniProtKB-ARBA"/>
</dbReference>
<dbReference type="Pfam" id="PF20009">
    <property type="entry name" value="GEVED"/>
    <property type="match status" value="1"/>
</dbReference>